<evidence type="ECO:0000313" key="3">
    <source>
        <dbReference type="Proteomes" id="UP001142317"/>
    </source>
</evidence>
<name>A0A9W6M3D6_9MICO</name>
<keyword evidence="1" id="KW-0812">Transmembrane</keyword>
<sequence>MNVDLVLRAVSRTMPAASRSRHLEQWRADVAGASGVGMRPGDVVRGAIAVALTADRDAPALTGEPRGAAPRRLSRRGIALIAAIVAVLVSQWLTGDAGSSGSGIPSALELVLAAAHSVLGVLAFIGALVAVALFAGAAALSRSVAARIAFVVTAAGVAVLTFGWGSAISAEIAAAVVGLTLAGAAVGLAAAWRAMPLVLERRSAPLRRRRPIALAGLAAVAALLGLGAVDTLVWNPLAKVPGWGLDAIYAAMIERDRFEPAVAVAFVAVWAGVWLAVAIAVTAVALGPRGAWLTPRRLGILYLAVIGAALFLRLFSGFGIGMSIADSFAATGGQVSAASLIFDVVGPVSVAVALLLFGWAPAGRVAPYARAGAA</sequence>
<comment type="caution">
    <text evidence="2">The sequence shown here is derived from an EMBL/GenBank/DDBJ whole genome shotgun (WGS) entry which is preliminary data.</text>
</comment>
<evidence type="ECO:0000313" key="2">
    <source>
        <dbReference type="EMBL" id="GLJ79965.1"/>
    </source>
</evidence>
<feature type="transmembrane region" description="Helical" evidence="1">
    <location>
        <begin position="261"/>
        <end position="286"/>
    </location>
</feature>
<dbReference type="RefSeq" id="WP_210006173.1">
    <property type="nucleotide sequence ID" value="NZ_BSEO01000009.1"/>
</dbReference>
<feature type="transmembrane region" description="Helical" evidence="1">
    <location>
        <begin position="172"/>
        <end position="192"/>
    </location>
</feature>
<proteinExistence type="predicted"/>
<feature type="transmembrane region" description="Helical" evidence="1">
    <location>
        <begin position="77"/>
        <end position="94"/>
    </location>
</feature>
<reference evidence="2" key="1">
    <citation type="journal article" date="2014" name="Int. J. Syst. Evol. Microbiol.">
        <title>Complete genome sequence of Corynebacterium casei LMG S-19264T (=DSM 44701T), isolated from a smear-ripened cheese.</title>
        <authorList>
            <consortium name="US DOE Joint Genome Institute (JGI-PGF)"/>
            <person name="Walter F."/>
            <person name="Albersmeier A."/>
            <person name="Kalinowski J."/>
            <person name="Ruckert C."/>
        </authorList>
    </citation>
    <scope>NUCLEOTIDE SEQUENCE</scope>
    <source>
        <strain evidence="2">VKM Ac-1447</strain>
    </source>
</reference>
<dbReference type="AlphaFoldDB" id="A0A9W6M3D6"/>
<accession>A0A9W6M3D6</accession>
<feature type="transmembrane region" description="Helical" evidence="1">
    <location>
        <begin position="212"/>
        <end position="234"/>
    </location>
</feature>
<feature type="transmembrane region" description="Helical" evidence="1">
    <location>
        <begin position="144"/>
        <end position="166"/>
    </location>
</feature>
<feature type="transmembrane region" description="Helical" evidence="1">
    <location>
        <begin position="298"/>
        <end position="325"/>
    </location>
</feature>
<evidence type="ECO:0000256" key="1">
    <source>
        <dbReference type="SAM" id="Phobius"/>
    </source>
</evidence>
<organism evidence="2 3">
    <name type="scientific">Microbacterium imperiale</name>
    <dbReference type="NCBI Taxonomy" id="33884"/>
    <lineage>
        <taxon>Bacteria</taxon>
        <taxon>Bacillati</taxon>
        <taxon>Actinomycetota</taxon>
        <taxon>Actinomycetes</taxon>
        <taxon>Micrococcales</taxon>
        <taxon>Microbacteriaceae</taxon>
        <taxon>Microbacterium</taxon>
    </lineage>
</organism>
<gene>
    <name evidence="2" type="ORF">GCM10017586_16480</name>
</gene>
<keyword evidence="1" id="KW-0472">Membrane</keyword>
<keyword evidence="1" id="KW-1133">Transmembrane helix</keyword>
<keyword evidence="3" id="KW-1185">Reference proteome</keyword>
<reference evidence="2" key="2">
    <citation type="submission" date="2023-01" db="EMBL/GenBank/DDBJ databases">
        <authorList>
            <person name="Sun Q."/>
            <person name="Evtushenko L."/>
        </authorList>
    </citation>
    <scope>NUCLEOTIDE SEQUENCE</scope>
    <source>
        <strain evidence="2">VKM Ac-1447</strain>
    </source>
</reference>
<dbReference type="Proteomes" id="UP001142317">
    <property type="component" value="Unassembled WGS sequence"/>
</dbReference>
<protein>
    <submittedName>
        <fullName evidence="2">Uncharacterized protein</fullName>
    </submittedName>
</protein>
<feature type="transmembrane region" description="Helical" evidence="1">
    <location>
        <begin position="337"/>
        <end position="360"/>
    </location>
</feature>
<feature type="transmembrane region" description="Helical" evidence="1">
    <location>
        <begin position="114"/>
        <end position="137"/>
    </location>
</feature>
<dbReference type="EMBL" id="BSEO01000009">
    <property type="protein sequence ID" value="GLJ79965.1"/>
    <property type="molecule type" value="Genomic_DNA"/>
</dbReference>